<feature type="compositionally biased region" description="Basic and acidic residues" evidence="18">
    <location>
        <begin position="1"/>
        <end position="16"/>
    </location>
</feature>
<keyword evidence="13" id="KW-0862">Zinc</keyword>
<dbReference type="PANTHER" id="PTHR12271:SF49">
    <property type="entry name" value="TERMINAL URIDYLYLTRANSFERASE 4"/>
    <property type="match status" value="1"/>
</dbReference>
<dbReference type="Pfam" id="PF03828">
    <property type="entry name" value="PAP_assoc"/>
    <property type="match status" value="2"/>
</dbReference>
<evidence type="ECO:0000256" key="17">
    <source>
        <dbReference type="PROSITE-ProRule" id="PRU00047"/>
    </source>
</evidence>
<organism evidence="20 21">
    <name type="scientific">Diceros bicornis minor</name>
    <name type="common">South-central black rhinoceros</name>
    <dbReference type="NCBI Taxonomy" id="77932"/>
    <lineage>
        <taxon>Eukaryota</taxon>
        <taxon>Metazoa</taxon>
        <taxon>Chordata</taxon>
        <taxon>Craniata</taxon>
        <taxon>Vertebrata</taxon>
        <taxon>Euteleostomi</taxon>
        <taxon>Mammalia</taxon>
        <taxon>Eutheria</taxon>
        <taxon>Laurasiatheria</taxon>
        <taxon>Perissodactyla</taxon>
        <taxon>Rhinocerotidae</taxon>
        <taxon>Diceros</taxon>
    </lineage>
</organism>
<evidence type="ECO:0000256" key="7">
    <source>
        <dbReference type="ARBA" id="ARBA00022553"/>
    </source>
</evidence>
<dbReference type="PROSITE" id="PS50158">
    <property type="entry name" value="ZF_CCHC"/>
    <property type="match status" value="3"/>
</dbReference>
<comment type="caution">
    <text evidence="20">The sequence shown here is derived from an EMBL/GenBank/DDBJ whole genome shotgun (WGS) entry which is preliminary data.</text>
</comment>
<feature type="region of interest" description="Disordered" evidence="18">
    <location>
        <begin position="1"/>
        <end position="64"/>
    </location>
</feature>
<keyword evidence="8" id="KW-0808">Transferase</keyword>
<name>A0A7J7F541_DICBM</name>
<dbReference type="GO" id="GO:0008270">
    <property type="term" value="F:zinc ion binding"/>
    <property type="evidence" value="ECO:0007669"/>
    <property type="project" value="UniProtKB-KW"/>
</dbReference>
<dbReference type="SUPFAM" id="SSF81301">
    <property type="entry name" value="Nucleotidyltransferase"/>
    <property type="match status" value="2"/>
</dbReference>
<dbReference type="Pfam" id="PF00098">
    <property type="entry name" value="zf-CCHC"/>
    <property type="match status" value="2"/>
</dbReference>
<evidence type="ECO:0000256" key="9">
    <source>
        <dbReference type="ARBA" id="ARBA00022695"/>
    </source>
</evidence>
<protein>
    <recommendedName>
        <fullName evidence="5">RNA uridylyltransferase</fullName>
        <ecNumber evidence="5">2.7.7.52</ecNumber>
    </recommendedName>
</protein>
<evidence type="ECO:0000313" key="21">
    <source>
        <dbReference type="Proteomes" id="UP000551758"/>
    </source>
</evidence>
<dbReference type="FunFam" id="3.30.460.10:FF:000005">
    <property type="entry name" value="terminal uridylyltransferase 4 isoform X1"/>
    <property type="match status" value="1"/>
</dbReference>
<evidence type="ECO:0000256" key="15">
    <source>
        <dbReference type="ARBA" id="ARBA00023211"/>
    </source>
</evidence>
<evidence type="ECO:0000256" key="13">
    <source>
        <dbReference type="ARBA" id="ARBA00022833"/>
    </source>
</evidence>
<feature type="compositionally biased region" description="Basic and acidic residues" evidence="18">
    <location>
        <begin position="633"/>
        <end position="654"/>
    </location>
</feature>
<dbReference type="InterPro" id="IPR043519">
    <property type="entry name" value="NT_sf"/>
</dbReference>
<dbReference type="Proteomes" id="UP000551758">
    <property type="component" value="Unassembled WGS sequence"/>
</dbReference>
<evidence type="ECO:0000256" key="5">
    <source>
        <dbReference type="ARBA" id="ARBA00012472"/>
    </source>
</evidence>
<feature type="region of interest" description="Disordered" evidence="18">
    <location>
        <begin position="1383"/>
        <end position="1416"/>
    </location>
</feature>
<feature type="compositionally biased region" description="Polar residues" evidence="18">
    <location>
        <begin position="236"/>
        <end position="246"/>
    </location>
</feature>
<evidence type="ECO:0000256" key="16">
    <source>
        <dbReference type="ARBA" id="ARBA00049105"/>
    </source>
</evidence>
<evidence type="ECO:0000256" key="11">
    <source>
        <dbReference type="ARBA" id="ARBA00022737"/>
    </source>
</evidence>
<dbReference type="EC" id="2.7.7.52" evidence="5"/>
<evidence type="ECO:0000256" key="18">
    <source>
        <dbReference type="SAM" id="MobiDB-lite"/>
    </source>
</evidence>
<comment type="cofactor">
    <cofactor evidence="1">
        <name>Mn(2+)</name>
        <dbReference type="ChEBI" id="CHEBI:29035"/>
    </cofactor>
</comment>
<keyword evidence="9" id="KW-0548">Nucleotidyltransferase</keyword>
<dbReference type="Pfam" id="PF19088">
    <property type="entry name" value="TUTase"/>
    <property type="match status" value="1"/>
</dbReference>
<keyword evidence="12 17" id="KW-0863">Zinc-finger</keyword>
<feature type="region of interest" description="Disordered" evidence="18">
    <location>
        <begin position="1469"/>
        <end position="1548"/>
    </location>
</feature>
<feature type="compositionally biased region" description="Polar residues" evidence="18">
    <location>
        <begin position="1469"/>
        <end position="1483"/>
    </location>
</feature>
<dbReference type="InterPro" id="IPR002058">
    <property type="entry name" value="PAP_assoc"/>
</dbReference>
<evidence type="ECO:0000256" key="12">
    <source>
        <dbReference type="ARBA" id="ARBA00022771"/>
    </source>
</evidence>
<dbReference type="GO" id="GO:0003676">
    <property type="term" value="F:nucleic acid binding"/>
    <property type="evidence" value="ECO:0007669"/>
    <property type="project" value="InterPro"/>
</dbReference>
<evidence type="ECO:0000256" key="14">
    <source>
        <dbReference type="ARBA" id="ARBA00022842"/>
    </source>
</evidence>
<evidence type="ECO:0000256" key="10">
    <source>
        <dbReference type="ARBA" id="ARBA00022723"/>
    </source>
</evidence>
<dbReference type="SMART" id="SM00343">
    <property type="entry name" value="ZnF_C2HC"/>
    <property type="match status" value="3"/>
</dbReference>
<feature type="region of interest" description="Disordered" evidence="18">
    <location>
        <begin position="768"/>
        <end position="788"/>
    </location>
</feature>
<evidence type="ECO:0000313" key="20">
    <source>
        <dbReference type="EMBL" id="KAF5923165.1"/>
    </source>
</evidence>
<accession>A0A7J7F541</accession>
<dbReference type="GO" id="GO:0005829">
    <property type="term" value="C:cytosol"/>
    <property type="evidence" value="ECO:0007669"/>
    <property type="project" value="UniProtKB-ARBA"/>
</dbReference>
<evidence type="ECO:0000256" key="2">
    <source>
        <dbReference type="ARBA" id="ARBA00001946"/>
    </source>
</evidence>
<comment type="cofactor">
    <cofactor evidence="2">
        <name>Mg(2+)</name>
        <dbReference type="ChEBI" id="CHEBI:18420"/>
    </cofactor>
</comment>
<evidence type="ECO:0000259" key="19">
    <source>
        <dbReference type="PROSITE" id="PS50158"/>
    </source>
</evidence>
<gene>
    <name evidence="20" type="ORF">HPG69_012254</name>
</gene>
<keyword evidence="6" id="KW-0963">Cytoplasm</keyword>
<dbReference type="CDD" id="cd05402">
    <property type="entry name" value="NT_PAP_TUTase"/>
    <property type="match status" value="2"/>
</dbReference>
<keyword evidence="14" id="KW-0460">Magnesium</keyword>
<dbReference type="GO" id="GO:0031123">
    <property type="term" value="P:RNA 3'-end processing"/>
    <property type="evidence" value="ECO:0007669"/>
    <property type="project" value="TreeGrafter"/>
</dbReference>
<dbReference type="Gene3D" id="1.10.1410.10">
    <property type="match status" value="2"/>
</dbReference>
<dbReference type="GO" id="GO:0050265">
    <property type="term" value="F:RNA uridylyltransferase activity"/>
    <property type="evidence" value="ECO:0007669"/>
    <property type="project" value="UniProtKB-EC"/>
</dbReference>
<comment type="catalytic activity">
    <reaction evidence="16">
        <text>RNA(n) + UTP = RNA(n)-3'-uridine ribonucleotide + diphosphate</text>
        <dbReference type="Rhea" id="RHEA:14785"/>
        <dbReference type="Rhea" id="RHEA-COMP:14527"/>
        <dbReference type="Rhea" id="RHEA-COMP:17348"/>
        <dbReference type="ChEBI" id="CHEBI:33019"/>
        <dbReference type="ChEBI" id="CHEBI:46398"/>
        <dbReference type="ChEBI" id="CHEBI:140395"/>
        <dbReference type="ChEBI" id="CHEBI:173116"/>
        <dbReference type="EC" id="2.7.7.52"/>
    </reaction>
</comment>
<feature type="region of interest" description="Disordered" evidence="18">
    <location>
        <begin position="79"/>
        <end position="213"/>
    </location>
</feature>
<feature type="domain" description="CCHC-type" evidence="19">
    <location>
        <begin position="965"/>
        <end position="980"/>
    </location>
</feature>
<keyword evidence="11" id="KW-0677">Repeat</keyword>
<dbReference type="InterPro" id="IPR045100">
    <property type="entry name" value="TUT4/7_NTP_transf"/>
</dbReference>
<reference evidence="20 21" key="1">
    <citation type="journal article" date="2020" name="Mol. Biol. Evol.">
        <title>Interspecific Gene Flow and the Evolution of Specialization in Black and White Rhinoceros.</title>
        <authorList>
            <person name="Moodley Y."/>
            <person name="Westbury M.V."/>
            <person name="Russo I.M."/>
            <person name="Gopalakrishnan S."/>
            <person name="Rakotoarivelo A."/>
            <person name="Olsen R.A."/>
            <person name="Prost S."/>
            <person name="Tunstall T."/>
            <person name="Ryder O.A."/>
            <person name="Dalen L."/>
            <person name="Bruford M.W."/>
        </authorList>
    </citation>
    <scope>NUCLEOTIDE SEQUENCE [LARGE SCALE GENOMIC DNA]</scope>
    <source>
        <strain evidence="20">SBR-YM</strain>
        <tissue evidence="20">Skin</tissue>
    </source>
</reference>
<feature type="region of interest" description="Disordered" evidence="18">
    <location>
        <begin position="632"/>
        <end position="673"/>
    </location>
</feature>
<dbReference type="InterPro" id="IPR001878">
    <property type="entry name" value="Znf_CCHC"/>
</dbReference>
<keyword evidence="15" id="KW-0464">Manganese</keyword>
<comment type="subcellular location">
    <subcellularLocation>
        <location evidence="3">Cytoplasm</location>
    </subcellularLocation>
</comment>
<feature type="compositionally biased region" description="Basic and acidic residues" evidence="18">
    <location>
        <begin position="262"/>
        <end position="276"/>
    </location>
</feature>
<feature type="compositionally biased region" description="Low complexity" evidence="18">
    <location>
        <begin position="1485"/>
        <end position="1494"/>
    </location>
</feature>
<feature type="region of interest" description="Disordered" evidence="18">
    <location>
        <begin position="227"/>
        <end position="280"/>
    </location>
</feature>
<dbReference type="EMBL" id="JACDTQ010001359">
    <property type="protein sequence ID" value="KAF5923165.1"/>
    <property type="molecule type" value="Genomic_DNA"/>
</dbReference>
<dbReference type="FunFam" id="1.10.1410.10:FF:000002">
    <property type="entry name" value="terminal uridylyltransferase 4 isoform X1"/>
    <property type="match status" value="1"/>
</dbReference>
<feature type="compositionally biased region" description="Low complexity" evidence="18">
    <location>
        <begin position="1521"/>
        <end position="1538"/>
    </location>
</feature>
<feature type="compositionally biased region" description="Basic and acidic residues" evidence="18">
    <location>
        <begin position="1402"/>
        <end position="1416"/>
    </location>
</feature>
<dbReference type="GO" id="GO:0061157">
    <property type="term" value="P:mRNA destabilization"/>
    <property type="evidence" value="ECO:0007669"/>
    <property type="project" value="UniProtKB-ARBA"/>
</dbReference>
<comment type="similarity">
    <text evidence="4">Belongs to the DNA polymerase type-B-like family.</text>
</comment>
<evidence type="ECO:0000256" key="3">
    <source>
        <dbReference type="ARBA" id="ARBA00004496"/>
    </source>
</evidence>
<feature type="domain" description="CCHC-type" evidence="19">
    <location>
        <begin position="1426"/>
        <end position="1442"/>
    </location>
</feature>
<feature type="domain" description="CCHC-type" evidence="19">
    <location>
        <begin position="1367"/>
        <end position="1382"/>
    </location>
</feature>
<feature type="compositionally biased region" description="Polar residues" evidence="18">
    <location>
        <begin position="847"/>
        <end position="856"/>
    </location>
</feature>
<dbReference type="SUPFAM" id="SSF57756">
    <property type="entry name" value="Retrovirus zinc finger-like domains"/>
    <property type="match status" value="2"/>
</dbReference>
<keyword evidence="10" id="KW-0479">Metal-binding</keyword>
<keyword evidence="21" id="KW-1185">Reference proteome</keyword>
<evidence type="ECO:0000256" key="8">
    <source>
        <dbReference type="ARBA" id="ARBA00022679"/>
    </source>
</evidence>
<dbReference type="InterPro" id="IPR036875">
    <property type="entry name" value="Znf_CCHC_sf"/>
</dbReference>
<feature type="region of interest" description="Disordered" evidence="18">
    <location>
        <begin position="843"/>
        <end position="867"/>
    </location>
</feature>
<sequence>MEESKTSKNENHEPKKNAWALSEENKAVKVITNQTLKVRNDKSIKEIGTSSPNRNSSKKNKQNDICIEKTEVKSCKVNAASVPGPKDLGLVLRDQSHCKAKKSPNSPVKAEKLPISQVKVEKAPSLQAKAEKSPKSPNSPLKTEKAPSSQASAVEKALSSQRKAEKAPSSQMKSEKVPSSPAEAEKVPSLLLKENMRQTELQQIGKKIPSSFPSLDKVNIDVVEGKKSALEDSPRSQKQQTCTDNTVDSDDSASGIEDISDDLSKMKNDESNKENSSEMDYLENATVIDESTLTPEQRLGLKQAEERLERDHIFRLEKRSPEYTNCRYLCKLCLIHIENIQGAHKHIKEKRHKKNILEKQEESELRSLPPPSPAHLAALSVAVIELAKEQGITDDDLGVRQEIVEAMSKVITTFLPEKENGELWHKCSLRLYGSSLTKFALKSSDVNIDIKFPPKFMLKEMNHPDLLIQVLGILKKSGSYFLTPVEIALRILYVDVESDFHAKVPVVVCRDRKSGLLCRVSAGNDMACLTTDLLAALGKMEPVFTPLVLAFRYWAKLCYIDSQTDGGIPSYCFALMVMFFLQQRKPPLLPCLLGNWIEGFDPKRMDDFQLKGIVDEKFAKWEYNSSSATEKTSIAEENKAKADQPKDDTKKTETDNQSNAMKEKHGKSPLTLETPNQVSLGQLWLELLKFYTLDFALEEYVICVRIQDILTRENKNWPKRRIAIEDPFSVKRNVARSLNSQLVYEYVVERFRAAYRYFACPQRKGGNKSTVDSMKKEKGKISNKKPVKSDNMASNCCILLGESTEKINTERGQPDKYDETECTSQRCITKDDSLLVNELDLAEHGQESSSVSTNEGSELEPKSIKKQDDVVPSETCLKKEFSQCNCIDYKSPDPDESAGTDCRSNLEIDSSHQIVSTDISATSCSCKTTEDASDLNDDDNHPTQELYYVFDKFILTSGKPPTIVCSICKKDGHSKNDCPEDFRKIDLKPLPPMTNRFREILDLVCKRCFDELSPPFSEQHNREQILIGLEKFIQKEYDEKARLCLFGSSKNGFGFRDSDLDICMTLEGHENAEKLNCKEIIENLAKILKRHPGLRNILPITTAKVPIVKFEHRRSGLEGDISLYNTLSQAQHNTRMLATYAAIDPRVQYLGYTMKVFAKRCDIGDASRGSLSSYAYILMVLYFLQQRKPPVIPVLQEKNIFDGKQIPQRMVDGWNAFFFDKTEELKKRLPSLGKNTETLGELWLGLLRFYTEEFDFKEYVISIRQKKLLTTFEKQWTSKCIAIEDPFDLNHNLGAGVSRKMTNFIMKAFINGRKLFGTPFYPLIGREAYKKPNSVSKLVLGIGNEMEYFFDSRVLTDGELAPNDRCCRVCGKIGHYMKDCPKRRRLKKKDSEEEKEGNEEEKDSRDLLDPRDVHDTRDFRDPRDLRCFICGDAGHVRRECPEVKLARQRNSSVAAAQLVRNLVNAQQVAGSTQQQGDQSIRTRQSSECSDSPSYSPQPQPFPQNSSQSAAITQPPSQPASQPKLGPPQQGAQPPHQVQMPMYNFPQSPPAQYSPMHNMGLLPMHPLQIPAPSWPIHGPVIHSAPGSAPSNIGLNDPSIIFAQPAARPVAIPSSSHDGHWPRTVAPNSLVNNGTVGNSEPGFPGLNPPIPWEHPPRPHFPLVPASWPYGLHQNFMHQGNARFQPNKPFYTQEPCSAKNFLKGGKALIQSGIPVLQETNCSYYLFLLRQPISNGPNTIPGDLERDLCRLSRDLLR</sequence>
<dbReference type="Gene3D" id="3.30.460.10">
    <property type="entry name" value="Beta Polymerase, domain 2"/>
    <property type="match status" value="1"/>
</dbReference>
<dbReference type="InterPro" id="IPR054708">
    <property type="entry name" value="MTPAP-like_central"/>
</dbReference>
<dbReference type="FunFam" id="1.10.1410.10:FF:000004">
    <property type="entry name" value="terminal uridylyltransferase 4 isoform X2"/>
    <property type="match status" value="1"/>
</dbReference>
<dbReference type="SUPFAM" id="SSF81631">
    <property type="entry name" value="PAP/OAS1 substrate-binding domain"/>
    <property type="match status" value="2"/>
</dbReference>
<evidence type="ECO:0000256" key="1">
    <source>
        <dbReference type="ARBA" id="ARBA00001936"/>
    </source>
</evidence>
<evidence type="ECO:0000256" key="6">
    <source>
        <dbReference type="ARBA" id="ARBA00022490"/>
    </source>
</evidence>
<dbReference type="Gene3D" id="4.10.60.10">
    <property type="entry name" value="Zinc finger, CCHC-type"/>
    <property type="match status" value="1"/>
</dbReference>
<evidence type="ECO:0000256" key="4">
    <source>
        <dbReference type="ARBA" id="ARBA00008593"/>
    </source>
</evidence>
<feature type="compositionally biased region" description="Polar residues" evidence="18">
    <location>
        <begin position="1509"/>
        <end position="1520"/>
    </location>
</feature>
<dbReference type="PANTHER" id="PTHR12271">
    <property type="entry name" value="POLY A POLYMERASE CID PAP -RELATED"/>
    <property type="match status" value="1"/>
</dbReference>
<dbReference type="Pfam" id="PF22600">
    <property type="entry name" value="MTPAP-like_central"/>
    <property type="match status" value="1"/>
</dbReference>
<proteinExistence type="inferred from homology"/>
<keyword evidence="7" id="KW-0597">Phosphoprotein</keyword>
<feature type="compositionally biased region" description="Polar residues" evidence="18">
    <location>
        <begin position="135"/>
        <end position="152"/>
    </location>
</feature>